<dbReference type="KEGG" id="cpy:Cphy_0819"/>
<dbReference type="InterPro" id="IPR023875">
    <property type="entry name" value="DNA_repair_put"/>
</dbReference>
<dbReference type="Pfam" id="PF13566">
    <property type="entry name" value="DUF4130"/>
    <property type="match status" value="1"/>
</dbReference>
<feature type="domain" description="DUF4130" evidence="1">
    <location>
        <begin position="91"/>
        <end position="255"/>
    </location>
</feature>
<name>A9KKN5_LACP7</name>
<gene>
    <name evidence="2" type="ordered locus">Cphy_0819</name>
</gene>
<keyword evidence="3" id="KW-1185">Reference proteome</keyword>
<dbReference type="STRING" id="357809.Cphy_0819"/>
<reference evidence="3" key="1">
    <citation type="submission" date="2007-11" db="EMBL/GenBank/DDBJ databases">
        <title>Complete genome sequence of Clostridium phytofermentans ISDg.</title>
        <authorList>
            <person name="Leschine S.B."/>
            <person name="Warnick T.A."/>
            <person name="Blanchard J.L."/>
            <person name="Schnell D.J."/>
            <person name="Petit E.L."/>
            <person name="LaTouf W.G."/>
            <person name="Copeland A."/>
            <person name="Lucas S."/>
            <person name="Lapidus A."/>
            <person name="Barry K."/>
            <person name="Glavina del Rio T."/>
            <person name="Dalin E."/>
            <person name="Tice H."/>
            <person name="Pitluck S."/>
            <person name="Kiss H."/>
            <person name="Brettin T."/>
            <person name="Bruce D."/>
            <person name="Detter J.C."/>
            <person name="Han C."/>
            <person name="Kuske C."/>
            <person name="Schmutz J."/>
            <person name="Larimer F."/>
            <person name="Land M."/>
            <person name="Hauser L."/>
            <person name="Kyrpides N."/>
            <person name="Kim E.A."/>
            <person name="Richardson P."/>
        </authorList>
    </citation>
    <scope>NUCLEOTIDE SEQUENCE [LARGE SCALE GENOMIC DNA]</scope>
    <source>
        <strain evidence="3">ATCC 700394 / DSM 18823 / ISDg</strain>
    </source>
</reference>
<dbReference type="eggNOG" id="ENOG502Z969">
    <property type="taxonomic scope" value="Bacteria"/>
</dbReference>
<dbReference type="AlphaFoldDB" id="A9KKN5"/>
<dbReference type="EMBL" id="CP000885">
    <property type="protein sequence ID" value="ABX41206.1"/>
    <property type="molecule type" value="Genomic_DNA"/>
</dbReference>
<sequence>MKEKRIYQCEDSLEGIFSAVYIAWASRYGHDNIELEVLGMEEEYNLKLFSEYIIVENNPENASKVADSIKKKISPHAYQMVARAALSNDKRKANAIYHFLVRGFAFGAKVEDHLSDSYVQIIFELNRYVGNDAHLYTGFVRFIELENGILFSKIEPKNNVLEIITPHFADRLAQENFMILDVKRKIATVHKSDSTWVLTAISDEELATLLSVTERKEKYERLWKTFFDSIAIKERENKTCQRNHVAMHYRKYMTEFIDDVEHENEPLRDNLDKIGKINYE</sequence>
<dbReference type="HOGENOM" id="CLU_068835_0_0_9"/>
<evidence type="ECO:0000313" key="2">
    <source>
        <dbReference type="EMBL" id="ABX41206.1"/>
    </source>
</evidence>
<evidence type="ECO:0000259" key="1">
    <source>
        <dbReference type="Pfam" id="PF13566"/>
    </source>
</evidence>
<evidence type="ECO:0000313" key="3">
    <source>
        <dbReference type="Proteomes" id="UP000000370"/>
    </source>
</evidence>
<proteinExistence type="predicted"/>
<dbReference type="RefSeq" id="WP_012198851.1">
    <property type="nucleotide sequence ID" value="NC_010001.1"/>
</dbReference>
<dbReference type="NCBIfam" id="TIGR03915">
    <property type="entry name" value="SAM_7_link_chp"/>
    <property type="match status" value="1"/>
</dbReference>
<dbReference type="Proteomes" id="UP000000370">
    <property type="component" value="Chromosome"/>
</dbReference>
<dbReference type="OrthoDB" id="5290748at2"/>
<dbReference type="InterPro" id="IPR025404">
    <property type="entry name" value="DUF4130"/>
</dbReference>
<accession>A9KKN5</accession>
<organism evidence="2 3">
    <name type="scientific">Lachnoclostridium phytofermentans (strain ATCC 700394 / DSM 18823 / ISDg)</name>
    <name type="common">Clostridium phytofermentans</name>
    <dbReference type="NCBI Taxonomy" id="357809"/>
    <lineage>
        <taxon>Bacteria</taxon>
        <taxon>Bacillati</taxon>
        <taxon>Bacillota</taxon>
        <taxon>Clostridia</taxon>
        <taxon>Lachnospirales</taxon>
        <taxon>Lachnospiraceae</taxon>
    </lineage>
</organism>
<protein>
    <recommendedName>
        <fullName evidence="1">DUF4130 domain-containing protein</fullName>
    </recommendedName>
</protein>